<keyword evidence="3" id="KW-1185">Reference proteome</keyword>
<comment type="caution">
    <text evidence="2">The sequence shown here is derived from an EMBL/GenBank/DDBJ whole genome shotgun (WGS) entry which is preliminary data.</text>
</comment>
<protein>
    <submittedName>
        <fullName evidence="2">Uncharacterized protein</fullName>
    </submittedName>
</protein>
<evidence type="ECO:0000256" key="1">
    <source>
        <dbReference type="SAM" id="MobiDB-lite"/>
    </source>
</evidence>
<feature type="region of interest" description="Disordered" evidence="1">
    <location>
        <begin position="1"/>
        <end position="43"/>
    </location>
</feature>
<proteinExistence type="predicted"/>
<evidence type="ECO:0000313" key="2">
    <source>
        <dbReference type="EMBL" id="KAF9067637.1"/>
    </source>
</evidence>
<organism evidence="2 3">
    <name type="scientific">Rhodocollybia butyracea</name>
    <dbReference type="NCBI Taxonomy" id="206335"/>
    <lineage>
        <taxon>Eukaryota</taxon>
        <taxon>Fungi</taxon>
        <taxon>Dikarya</taxon>
        <taxon>Basidiomycota</taxon>
        <taxon>Agaricomycotina</taxon>
        <taxon>Agaricomycetes</taxon>
        <taxon>Agaricomycetidae</taxon>
        <taxon>Agaricales</taxon>
        <taxon>Marasmiineae</taxon>
        <taxon>Omphalotaceae</taxon>
        <taxon>Rhodocollybia</taxon>
    </lineage>
</organism>
<dbReference type="AlphaFoldDB" id="A0A9P5U6C5"/>
<dbReference type="EMBL" id="JADNRY010000070">
    <property type="protein sequence ID" value="KAF9067637.1"/>
    <property type="molecule type" value="Genomic_DNA"/>
</dbReference>
<gene>
    <name evidence="2" type="ORF">BDP27DRAFT_1225512</name>
</gene>
<dbReference type="OrthoDB" id="10407977at2759"/>
<reference evidence="2" key="1">
    <citation type="submission" date="2020-11" db="EMBL/GenBank/DDBJ databases">
        <authorList>
            <consortium name="DOE Joint Genome Institute"/>
            <person name="Ahrendt S."/>
            <person name="Riley R."/>
            <person name="Andreopoulos W."/>
            <person name="Labutti K."/>
            <person name="Pangilinan J."/>
            <person name="Ruiz-Duenas F.J."/>
            <person name="Barrasa J.M."/>
            <person name="Sanchez-Garcia M."/>
            <person name="Camarero S."/>
            <person name="Miyauchi S."/>
            <person name="Serrano A."/>
            <person name="Linde D."/>
            <person name="Babiker R."/>
            <person name="Drula E."/>
            <person name="Ayuso-Fernandez I."/>
            <person name="Pacheco R."/>
            <person name="Padilla G."/>
            <person name="Ferreira P."/>
            <person name="Barriuso J."/>
            <person name="Kellner H."/>
            <person name="Castanera R."/>
            <person name="Alfaro M."/>
            <person name="Ramirez L."/>
            <person name="Pisabarro A.G."/>
            <person name="Kuo A."/>
            <person name="Tritt A."/>
            <person name="Lipzen A."/>
            <person name="He G."/>
            <person name="Yan M."/>
            <person name="Ng V."/>
            <person name="Cullen D."/>
            <person name="Martin F."/>
            <person name="Rosso M.-N."/>
            <person name="Henrissat B."/>
            <person name="Hibbett D."/>
            <person name="Martinez A.T."/>
            <person name="Grigoriev I.V."/>
        </authorList>
    </citation>
    <scope>NUCLEOTIDE SEQUENCE</scope>
    <source>
        <strain evidence="2">AH 40177</strain>
    </source>
</reference>
<accession>A0A9P5U6C5</accession>
<feature type="compositionally biased region" description="Basic and acidic residues" evidence="1">
    <location>
        <begin position="1"/>
        <end position="29"/>
    </location>
</feature>
<evidence type="ECO:0000313" key="3">
    <source>
        <dbReference type="Proteomes" id="UP000772434"/>
    </source>
</evidence>
<sequence>MSYNGVDRKDRIPSPASDSHRNVVDHEAPHGTSPLSRIMSNFPHIGNPLVSQSY</sequence>
<name>A0A9P5U6C5_9AGAR</name>
<dbReference type="Proteomes" id="UP000772434">
    <property type="component" value="Unassembled WGS sequence"/>
</dbReference>